<dbReference type="EMBL" id="JABDTM020006280">
    <property type="protein sequence ID" value="KAH0821766.1"/>
    <property type="molecule type" value="Genomic_DNA"/>
</dbReference>
<organism evidence="2 3">
    <name type="scientific">Tenebrio molitor</name>
    <name type="common">Yellow mealworm beetle</name>
    <dbReference type="NCBI Taxonomy" id="7067"/>
    <lineage>
        <taxon>Eukaryota</taxon>
        <taxon>Metazoa</taxon>
        <taxon>Ecdysozoa</taxon>
        <taxon>Arthropoda</taxon>
        <taxon>Hexapoda</taxon>
        <taxon>Insecta</taxon>
        <taxon>Pterygota</taxon>
        <taxon>Neoptera</taxon>
        <taxon>Endopterygota</taxon>
        <taxon>Coleoptera</taxon>
        <taxon>Polyphaga</taxon>
        <taxon>Cucujiformia</taxon>
        <taxon>Tenebrionidae</taxon>
        <taxon>Tenebrio</taxon>
    </lineage>
</organism>
<keyword evidence="3" id="KW-1185">Reference proteome</keyword>
<reference evidence="2" key="1">
    <citation type="journal article" date="2020" name="J Insects Food Feed">
        <title>The yellow mealworm (Tenebrio molitor) genome: a resource for the emerging insects as food and feed industry.</title>
        <authorList>
            <person name="Eriksson T."/>
            <person name="Andere A."/>
            <person name="Kelstrup H."/>
            <person name="Emery V."/>
            <person name="Picard C."/>
        </authorList>
    </citation>
    <scope>NUCLEOTIDE SEQUENCE</scope>
    <source>
        <strain evidence="2">Stoneville</strain>
        <tissue evidence="2">Whole head</tissue>
    </source>
</reference>
<evidence type="ECO:0000256" key="1">
    <source>
        <dbReference type="SAM" id="MobiDB-lite"/>
    </source>
</evidence>
<feature type="region of interest" description="Disordered" evidence="1">
    <location>
        <begin position="111"/>
        <end position="201"/>
    </location>
</feature>
<accession>A0A8J6LQK1</accession>
<dbReference type="AlphaFoldDB" id="A0A8J6LQK1"/>
<gene>
    <name evidence="2" type="ORF">GEV33_001025</name>
</gene>
<sequence>MKEVMMNLGKSVRKKKLEVNVEKAKMMVFNKRKRKSEENEWNWEGRKIEQVNEFKHLGYTFNERATDKAHIREIVMKENKDADGMLVGKVKEHGEEGEREILPEKRICQRRSGKIKSKGKMMNIELSEKDKDTDKQERRERIKESRYNRNYNRGNSGVPVERECKRNKNDGETQMWERGERKKSIGREERKKNVLRGERRQ</sequence>
<protein>
    <submittedName>
        <fullName evidence="2">Uncharacterized protein</fullName>
    </submittedName>
</protein>
<feature type="compositionally biased region" description="Low complexity" evidence="1">
    <location>
        <begin position="148"/>
        <end position="157"/>
    </location>
</feature>
<feature type="compositionally biased region" description="Basic and acidic residues" evidence="1">
    <location>
        <begin position="126"/>
        <end position="147"/>
    </location>
</feature>
<evidence type="ECO:0000313" key="2">
    <source>
        <dbReference type="EMBL" id="KAH0821766.1"/>
    </source>
</evidence>
<reference evidence="2" key="2">
    <citation type="submission" date="2021-08" db="EMBL/GenBank/DDBJ databases">
        <authorList>
            <person name="Eriksson T."/>
        </authorList>
    </citation>
    <scope>NUCLEOTIDE SEQUENCE</scope>
    <source>
        <strain evidence="2">Stoneville</strain>
        <tissue evidence="2">Whole head</tissue>
    </source>
</reference>
<comment type="caution">
    <text evidence="2">The sequence shown here is derived from an EMBL/GenBank/DDBJ whole genome shotgun (WGS) entry which is preliminary data.</text>
</comment>
<dbReference type="Proteomes" id="UP000719412">
    <property type="component" value="Unassembled WGS sequence"/>
</dbReference>
<evidence type="ECO:0000313" key="3">
    <source>
        <dbReference type="Proteomes" id="UP000719412"/>
    </source>
</evidence>
<feature type="compositionally biased region" description="Basic and acidic residues" evidence="1">
    <location>
        <begin position="160"/>
        <end position="201"/>
    </location>
</feature>
<name>A0A8J6LQK1_TENMO</name>
<proteinExistence type="predicted"/>